<dbReference type="AlphaFoldDB" id="A0A8X6QSA2"/>
<dbReference type="Proteomes" id="UP000887013">
    <property type="component" value="Unassembled WGS sequence"/>
</dbReference>
<feature type="non-terminal residue" evidence="1">
    <location>
        <position position="1"/>
    </location>
</feature>
<evidence type="ECO:0000313" key="1">
    <source>
        <dbReference type="EMBL" id="GFU41820.1"/>
    </source>
</evidence>
<proteinExistence type="predicted"/>
<keyword evidence="2" id="KW-1185">Reference proteome</keyword>
<reference evidence="1" key="1">
    <citation type="submission" date="2020-08" db="EMBL/GenBank/DDBJ databases">
        <title>Multicomponent nature underlies the extraordinary mechanical properties of spider dragline silk.</title>
        <authorList>
            <person name="Kono N."/>
            <person name="Nakamura H."/>
            <person name="Mori M."/>
            <person name="Yoshida Y."/>
            <person name="Ohtoshi R."/>
            <person name="Malay A.D."/>
            <person name="Moran D.A.P."/>
            <person name="Tomita M."/>
            <person name="Numata K."/>
            <person name="Arakawa K."/>
        </authorList>
    </citation>
    <scope>NUCLEOTIDE SEQUENCE</scope>
</reference>
<name>A0A8X6QSA2_NEPPI</name>
<organism evidence="1 2">
    <name type="scientific">Nephila pilipes</name>
    <name type="common">Giant wood spider</name>
    <name type="synonym">Nephila maculata</name>
    <dbReference type="NCBI Taxonomy" id="299642"/>
    <lineage>
        <taxon>Eukaryota</taxon>
        <taxon>Metazoa</taxon>
        <taxon>Ecdysozoa</taxon>
        <taxon>Arthropoda</taxon>
        <taxon>Chelicerata</taxon>
        <taxon>Arachnida</taxon>
        <taxon>Araneae</taxon>
        <taxon>Araneomorphae</taxon>
        <taxon>Entelegynae</taxon>
        <taxon>Araneoidea</taxon>
        <taxon>Nephilidae</taxon>
        <taxon>Nephila</taxon>
    </lineage>
</organism>
<gene>
    <name evidence="1" type="ORF">NPIL_492501</name>
</gene>
<comment type="caution">
    <text evidence="1">The sequence shown here is derived from an EMBL/GenBank/DDBJ whole genome shotgun (WGS) entry which is preliminary data.</text>
</comment>
<accession>A0A8X6QSA2</accession>
<sequence>TEESVKRNSELRKILELDTALPTDSIVRKIIKGCDSSRQDGTCDT</sequence>
<protein>
    <submittedName>
        <fullName evidence="1">Uncharacterized protein</fullName>
    </submittedName>
</protein>
<evidence type="ECO:0000313" key="2">
    <source>
        <dbReference type="Proteomes" id="UP000887013"/>
    </source>
</evidence>
<dbReference type="EMBL" id="BMAW01035926">
    <property type="protein sequence ID" value="GFU41820.1"/>
    <property type="molecule type" value="Genomic_DNA"/>
</dbReference>